<gene>
    <name evidence="12" type="primary">rbsK</name>
    <name evidence="14" type="ORF">DFP97_107198</name>
</gene>
<dbReference type="OrthoDB" id="9775849at2"/>
<comment type="activity regulation">
    <text evidence="12">Activated by a monovalent cation that binds near, but not in, the active site. The most likely occupant of the site in vivo is potassium. Ion binding induces a conformational change that may alter substrate affinity.</text>
</comment>
<dbReference type="AlphaFoldDB" id="A0A368W559"/>
<dbReference type="PROSITE" id="PS00584">
    <property type="entry name" value="PFKB_KINASES_2"/>
    <property type="match status" value="1"/>
</dbReference>
<dbReference type="InterPro" id="IPR011611">
    <property type="entry name" value="PfkB_dom"/>
</dbReference>
<evidence type="ECO:0000256" key="9">
    <source>
        <dbReference type="ARBA" id="ARBA00022842"/>
    </source>
</evidence>
<comment type="subcellular location">
    <subcellularLocation>
        <location evidence="12">Cytoplasm</location>
    </subcellularLocation>
</comment>
<evidence type="ECO:0000256" key="11">
    <source>
        <dbReference type="ARBA" id="ARBA00023277"/>
    </source>
</evidence>
<keyword evidence="4 12" id="KW-0808">Transferase</keyword>
<feature type="binding site" evidence="12">
    <location>
        <position position="249"/>
    </location>
    <ligand>
        <name>K(+)</name>
        <dbReference type="ChEBI" id="CHEBI:29103"/>
    </ligand>
</feature>
<dbReference type="EC" id="2.7.1.15" evidence="2 12"/>
<keyword evidence="10 12" id="KW-0630">Potassium</keyword>
<keyword evidence="11 12" id="KW-0119">Carbohydrate metabolism</keyword>
<dbReference type="Pfam" id="PF00294">
    <property type="entry name" value="PfkB"/>
    <property type="match status" value="1"/>
</dbReference>
<accession>A0A368W559</accession>
<comment type="cofactor">
    <cofactor evidence="12">
        <name>Mg(2+)</name>
        <dbReference type="ChEBI" id="CHEBI:18420"/>
    </cofactor>
    <text evidence="12">Requires a divalent cation, most likely magnesium in vivo, as an electrophilic catalyst to aid phosphoryl group transfer. It is the chelate of the metal and the nucleotide that is the actual substrate.</text>
</comment>
<comment type="similarity">
    <text evidence="1">Belongs to the carbohydrate kinase pfkB family.</text>
</comment>
<dbReference type="GO" id="GO:0019303">
    <property type="term" value="P:D-ribose catabolic process"/>
    <property type="evidence" value="ECO:0007669"/>
    <property type="project" value="UniProtKB-UniRule"/>
</dbReference>
<evidence type="ECO:0000256" key="10">
    <source>
        <dbReference type="ARBA" id="ARBA00022958"/>
    </source>
</evidence>
<comment type="caution">
    <text evidence="14">The sequence shown here is derived from an EMBL/GenBank/DDBJ whole genome shotgun (WGS) entry which is preliminary data.</text>
</comment>
<dbReference type="PRINTS" id="PR00990">
    <property type="entry name" value="RIBOKINASE"/>
</dbReference>
<evidence type="ECO:0000256" key="2">
    <source>
        <dbReference type="ARBA" id="ARBA00012035"/>
    </source>
</evidence>
<dbReference type="InterPro" id="IPR029056">
    <property type="entry name" value="Ribokinase-like"/>
</dbReference>
<evidence type="ECO:0000256" key="4">
    <source>
        <dbReference type="ARBA" id="ARBA00022679"/>
    </source>
</evidence>
<feature type="binding site" evidence="12">
    <location>
        <begin position="41"/>
        <end position="45"/>
    </location>
    <ligand>
        <name>substrate</name>
    </ligand>
</feature>
<feature type="binding site" evidence="12">
    <location>
        <begin position="13"/>
        <end position="15"/>
    </location>
    <ligand>
        <name>substrate</name>
    </ligand>
</feature>
<dbReference type="InterPro" id="IPR002173">
    <property type="entry name" value="Carboh/pur_kinase_PfkB_CS"/>
</dbReference>
<keyword evidence="9 12" id="KW-0460">Magnesium</keyword>
<comment type="function">
    <text evidence="12">Catalyzes the phosphorylation of ribose at O-5 in a reaction requiring ATP and magnesium. The resulting D-ribose-5-phosphate can then be used either for sythesis of nucleotides, histidine, and tryptophan, or as a component of the pentose phosphate pathway.</text>
</comment>
<feature type="active site" description="Proton acceptor" evidence="12">
    <location>
        <position position="253"/>
    </location>
</feature>
<feature type="binding site" evidence="12">
    <location>
        <begin position="220"/>
        <end position="225"/>
    </location>
    <ligand>
        <name>ATP</name>
        <dbReference type="ChEBI" id="CHEBI:30616"/>
    </ligand>
</feature>
<feature type="domain" description="Carbohydrate kinase PfkB" evidence="13">
    <location>
        <begin position="4"/>
        <end position="295"/>
    </location>
</feature>
<evidence type="ECO:0000256" key="1">
    <source>
        <dbReference type="ARBA" id="ARBA00005380"/>
    </source>
</evidence>
<dbReference type="GO" id="GO:0046872">
    <property type="term" value="F:metal ion binding"/>
    <property type="evidence" value="ECO:0007669"/>
    <property type="project" value="UniProtKB-KW"/>
</dbReference>
<evidence type="ECO:0000256" key="3">
    <source>
        <dbReference type="ARBA" id="ARBA00016943"/>
    </source>
</evidence>
<evidence type="ECO:0000256" key="12">
    <source>
        <dbReference type="HAMAP-Rule" id="MF_01987"/>
    </source>
</evidence>
<feature type="binding site" evidence="12">
    <location>
        <position position="141"/>
    </location>
    <ligand>
        <name>substrate</name>
    </ligand>
</feature>
<evidence type="ECO:0000313" key="15">
    <source>
        <dbReference type="Proteomes" id="UP000252415"/>
    </source>
</evidence>
<dbReference type="PROSITE" id="PS00583">
    <property type="entry name" value="PFKB_KINASES_1"/>
    <property type="match status" value="1"/>
</dbReference>
<proteinExistence type="inferred from homology"/>
<evidence type="ECO:0000259" key="13">
    <source>
        <dbReference type="Pfam" id="PF00294"/>
    </source>
</evidence>
<organism evidence="14 15">
    <name type="scientific">Paenibacillus prosopidis</name>
    <dbReference type="NCBI Taxonomy" id="630520"/>
    <lineage>
        <taxon>Bacteria</taxon>
        <taxon>Bacillati</taxon>
        <taxon>Bacillota</taxon>
        <taxon>Bacilli</taxon>
        <taxon>Bacillales</taxon>
        <taxon>Paenibacillaceae</taxon>
        <taxon>Paenibacillus</taxon>
    </lineage>
</organism>
<evidence type="ECO:0000313" key="14">
    <source>
        <dbReference type="EMBL" id="RCW47996.1"/>
    </source>
</evidence>
<comment type="caution">
    <text evidence="12">Lacks conserved residue(s) required for the propagation of feature annotation.</text>
</comment>
<keyword evidence="12" id="KW-0963">Cytoplasm</keyword>
<dbReference type="EMBL" id="QPJD01000007">
    <property type="protein sequence ID" value="RCW47996.1"/>
    <property type="molecule type" value="Genomic_DNA"/>
</dbReference>
<feature type="binding site" evidence="12">
    <location>
        <position position="247"/>
    </location>
    <ligand>
        <name>K(+)</name>
        <dbReference type="ChEBI" id="CHEBI:29103"/>
    </ligand>
</feature>
<comment type="similarity">
    <text evidence="12">Belongs to the carbohydrate kinase PfkB family. Ribokinase subfamily.</text>
</comment>
<dbReference type="UniPathway" id="UPA00916">
    <property type="reaction ID" value="UER00889"/>
</dbReference>
<comment type="subunit">
    <text evidence="12">Homodimer.</text>
</comment>
<dbReference type="InterPro" id="IPR002139">
    <property type="entry name" value="Ribo/fructo_kinase"/>
</dbReference>
<feature type="binding site" evidence="12">
    <location>
        <position position="253"/>
    </location>
    <ligand>
        <name>substrate</name>
    </ligand>
</feature>
<dbReference type="NCBIfam" id="TIGR02152">
    <property type="entry name" value="D_ribokin_bact"/>
    <property type="match status" value="1"/>
</dbReference>
<keyword evidence="5 12" id="KW-0479">Metal-binding</keyword>
<comment type="catalytic activity">
    <reaction evidence="12">
        <text>D-ribose + ATP = D-ribose 5-phosphate + ADP + H(+)</text>
        <dbReference type="Rhea" id="RHEA:13697"/>
        <dbReference type="ChEBI" id="CHEBI:15378"/>
        <dbReference type="ChEBI" id="CHEBI:30616"/>
        <dbReference type="ChEBI" id="CHEBI:47013"/>
        <dbReference type="ChEBI" id="CHEBI:78346"/>
        <dbReference type="ChEBI" id="CHEBI:456216"/>
        <dbReference type="EC" id="2.7.1.15"/>
    </reaction>
</comment>
<keyword evidence="6 12" id="KW-0547">Nucleotide-binding</keyword>
<feature type="binding site" evidence="12">
    <location>
        <position position="286"/>
    </location>
    <ligand>
        <name>K(+)</name>
        <dbReference type="ChEBI" id="CHEBI:29103"/>
    </ligand>
</feature>
<feature type="binding site" evidence="12">
    <location>
        <begin position="252"/>
        <end position="253"/>
    </location>
    <ligand>
        <name>ATP</name>
        <dbReference type="ChEBI" id="CHEBI:30616"/>
    </ligand>
</feature>
<feature type="binding site" evidence="12">
    <location>
        <position position="288"/>
    </location>
    <ligand>
        <name>K(+)</name>
        <dbReference type="ChEBI" id="CHEBI:29103"/>
    </ligand>
</feature>
<reference evidence="14 15" key="1">
    <citation type="submission" date="2018-07" db="EMBL/GenBank/DDBJ databases">
        <title>Genomic Encyclopedia of Type Strains, Phase III (KMG-III): the genomes of soil and plant-associated and newly described type strains.</title>
        <authorList>
            <person name="Whitman W."/>
        </authorList>
    </citation>
    <scope>NUCLEOTIDE SEQUENCE [LARGE SCALE GENOMIC DNA]</scope>
    <source>
        <strain evidence="14 15">CECT 7506</strain>
    </source>
</reference>
<dbReference type="PANTHER" id="PTHR10584:SF166">
    <property type="entry name" value="RIBOKINASE"/>
    <property type="match status" value="1"/>
</dbReference>
<sequence>MNKPKLVVIGSLNMDIVVETDSYPQIGETVMGERIRFIPGGKGANQAVAGARLGAETAMIGAVGEDAFGEELLRCLQEDGVDVSGIKRVAGMATGVASIYVAEGDNSIIVVPGANSRVEPADIDRCEDKLRQADIVLLQLEIPVETVVYAARKAKSLGKTVVLNPAPAQPLPDELFGLVDYMTPNRTELGRYTGMDTEGEALKPAMRRMKEMGAAHIVTTLGADGSTYLDDNGSMHTITGYKVPVVDTTGAGDCYNAGLALSIASGRSLEEAIAFASLVSALAVTKFGAQEGMPTEAEARRFAEEQQKTGA</sequence>
<evidence type="ECO:0000256" key="8">
    <source>
        <dbReference type="ARBA" id="ARBA00022840"/>
    </source>
</evidence>
<feature type="binding site" evidence="12">
    <location>
        <position position="283"/>
    </location>
    <ligand>
        <name>K(+)</name>
        <dbReference type="ChEBI" id="CHEBI:29103"/>
    </ligand>
</feature>
<name>A0A368W559_9BACL</name>
<dbReference type="GO" id="GO:0005829">
    <property type="term" value="C:cytosol"/>
    <property type="evidence" value="ECO:0007669"/>
    <property type="project" value="TreeGrafter"/>
</dbReference>
<dbReference type="RefSeq" id="WP_114380394.1">
    <property type="nucleotide sequence ID" value="NZ_QPJD01000007.1"/>
</dbReference>
<dbReference type="SUPFAM" id="SSF53613">
    <property type="entry name" value="Ribokinase-like"/>
    <property type="match status" value="1"/>
</dbReference>
<dbReference type="GO" id="GO:0004747">
    <property type="term" value="F:ribokinase activity"/>
    <property type="evidence" value="ECO:0007669"/>
    <property type="project" value="UniProtKB-UniRule"/>
</dbReference>
<keyword evidence="8 12" id="KW-0067">ATP-binding</keyword>
<dbReference type="HAMAP" id="MF_01987">
    <property type="entry name" value="Ribokinase"/>
    <property type="match status" value="1"/>
</dbReference>
<evidence type="ECO:0000256" key="6">
    <source>
        <dbReference type="ARBA" id="ARBA00022741"/>
    </source>
</evidence>
<dbReference type="InterPro" id="IPR011877">
    <property type="entry name" value="Ribokinase"/>
</dbReference>
<evidence type="ECO:0000256" key="5">
    <source>
        <dbReference type="ARBA" id="ARBA00022723"/>
    </source>
</evidence>
<dbReference type="PANTHER" id="PTHR10584">
    <property type="entry name" value="SUGAR KINASE"/>
    <property type="match status" value="1"/>
</dbReference>
<feature type="binding site" evidence="12">
    <location>
        <position position="185"/>
    </location>
    <ligand>
        <name>ATP</name>
        <dbReference type="ChEBI" id="CHEBI:30616"/>
    </ligand>
</feature>
<evidence type="ECO:0000256" key="7">
    <source>
        <dbReference type="ARBA" id="ARBA00022777"/>
    </source>
</evidence>
<keyword evidence="15" id="KW-1185">Reference proteome</keyword>
<dbReference type="CDD" id="cd01174">
    <property type="entry name" value="ribokinase"/>
    <property type="match status" value="1"/>
</dbReference>
<protein>
    <recommendedName>
        <fullName evidence="3 12">Ribokinase</fullName>
        <shortName evidence="12">RK</shortName>
        <ecNumber evidence="2 12">2.7.1.15</ecNumber>
    </recommendedName>
</protein>
<keyword evidence="7 12" id="KW-0418">Kinase</keyword>
<dbReference type="Proteomes" id="UP000252415">
    <property type="component" value="Unassembled WGS sequence"/>
</dbReference>
<dbReference type="GO" id="GO:0005524">
    <property type="term" value="F:ATP binding"/>
    <property type="evidence" value="ECO:0007669"/>
    <property type="project" value="UniProtKB-UniRule"/>
</dbReference>
<comment type="pathway">
    <text evidence="12">Carbohydrate metabolism; D-ribose degradation; D-ribose 5-phosphate from beta-D-ribopyranose: step 2/2.</text>
</comment>
<dbReference type="Gene3D" id="3.40.1190.20">
    <property type="match status" value="1"/>
</dbReference>